<protein>
    <submittedName>
        <fullName evidence="2">Uncharacterized protein</fullName>
    </submittedName>
</protein>
<dbReference type="STRING" id="1298598.JCM21714_1629"/>
<organism evidence="2 3">
    <name type="scientific">Gracilibacillus boraciitolerans JCM 21714</name>
    <dbReference type="NCBI Taxonomy" id="1298598"/>
    <lineage>
        <taxon>Bacteria</taxon>
        <taxon>Bacillati</taxon>
        <taxon>Bacillota</taxon>
        <taxon>Bacilli</taxon>
        <taxon>Bacillales</taxon>
        <taxon>Bacillaceae</taxon>
        <taxon>Gracilibacillus</taxon>
    </lineage>
</organism>
<sequence length="67" mass="7982">MQIKWSRTYTLLLVMILVLFIGLFYFLYENWMNSERDALKETKQTLSQQQEFIDIANKTDRSMGGRG</sequence>
<proteinExistence type="predicted"/>
<dbReference type="AlphaFoldDB" id="W4VHI8"/>
<dbReference type="Proteomes" id="UP000019102">
    <property type="component" value="Unassembled WGS sequence"/>
</dbReference>
<evidence type="ECO:0000313" key="3">
    <source>
        <dbReference type="Proteomes" id="UP000019102"/>
    </source>
</evidence>
<evidence type="ECO:0000313" key="2">
    <source>
        <dbReference type="EMBL" id="GAE92621.1"/>
    </source>
</evidence>
<dbReference type="OrthoDB" id="2970773at2"/>
<keyword evidence="1" id="KW-0812">Transmembrane</keyword>
<dbReference type="RefSeq" id="WP_035722652.1">
    <property type="nucleotide sequence ID" value="NZ_BAVS01000006.1"/>
</dbReference>
<name>W4VHI8_9BACI</name>
<keyword evidence="1" id="KW-1133">Transmembrane helix</keyword>
<feature type="transmembrane region" description="Helical" evidence="1">
    <location>
        <begin position="9"/>
        <end position="28"/>
    </location>
</feature>
<reference evidence="2 3" key="1">
    <citation type="journal article" date="2014" name="Genome Announc.">
        <title>Draft Genome Sequence of the Boron-Tolerant and Moderately Halotolerant Bacterium Gracilibacillus boraciitolerans JCM 21714T.</title>
        <authorList>
            <person name="Ahmed I."/>
            <person name="Oshima K."/>
            <person name="Suda W."/>
            <person name="Kitamura K."/>
            <person name="Iida T."/>
            <person name="Ohmori Y."/>
            <person name="Fujiwara T."/>
            <person name="Hattori M."/>
            <person name="Ohkuma M."/>
        </authorList>
    </citation>
    <scope>NUCLEOTIDE SEQUENCE [LARGE SCALE GENOMIC DNA]</scope>
    <source>
        <strain evidence="2 3">JCM 21714</strain>
    </source>
</reference>
<evidence type="ECO:0000256" key="1">
    <source>
        <dbReference type="SAM" id="Phobius"/>
    </source>
</evidence>
<dbReference type="EMBL" id="BAVS01000006">
    <property type="protein sequence ID" value="GAE92621.1"/>
    <property type="molecule type" value="Genomic_DNA"/>
</dbReference>
<keyword evidence="3" id="KW-1185">Reference proteome</keyword>
<accession>W4VHI8</accession>
<comment type="caution">
    <text evidence="2">The sequence shown here is derived from an EMBL/GenBank/DDBJ whole genome shotgun (WGS) entry which is preliminary data.</text>
</comment>
<keyword evidence="1" id="KW-0472">Membrane</keyword>
<gene>
    <name evidence="2" type="ORF">JCM21714_1629</name>
</gene>